<dbReference type="EMBL" id="JACHIU010000001">
    <property type="protein sequence ID" value="MBB6472791.1"/>
    <property type="molecule type" value="Genomic_DNA"/>
</dbReference>
<keyword evidence="4" id="KW-1185">Reference proteome</keyword>
<keyword evidence="3" id="KW-0255">Endonuclease</keyword>
<comment type="caution">
    <text evidence="3">The sequence shown here is derived from an EMBL/GenBank/DDBJ whole genome shotgun (WGS) entry which is preliminary data.</text>
</comment>
<keyword evidence="2" id="KW-1277">Toxin-antitoxin system</keyword>
<dbReference type="Gene3D" id="2.30.30.110">
    <property type="match status" value="1"/>
</dbReference>
<evidence type="ECO:0000256" key="1">
    <source>
        <dbReference type="ARBA" id="ARBA00007521"/>
    </source>
</evidence>
<dbReference type="Pfam" id="PF02452">
    <property type="entry name" value="PemK_toxin"/>
    <property type="match status" value="1"/>
</dbReference>
<dbReference type="SUPFAM" id="SSF50118">
    <property type="entry name" value="Cell growth inhibitor/plasmid maintenance toxic component"/>
    <property type="match status" value="1"/>
</dbReference>
<dbReference type="GO" id="GO:0003677">
    <property type="term" value="F:DNA binding"/>
    <property type="evidence" value="ECO:0007669"/>
    <property type="project" value="InterPro"/>
</dbReference>
<accession>A0A7X0M7F6</accession>
<reference evidence="3 4" key="1">
    <citation type="submission" date="2020-08" db="EMBL/GenBank/DDBJ databases">
        <title>Sequencing the genomes of 1000 actinobacteria strains.</title>
        <authorList>
            <person name="Klenk H.-P."/>
        </authorList>
    </citation>
    <scope>NUCLEOTIDE SEQUENCE [LARGE SCALE GENOMIC DNA]</scope>
    <source>
        <strain evidence="3 4">DSM 44936</strain>
    </source>
</reference>
<dbReference type="InterPro" id="IPR003477">
    <property type="entry name" value="PemK-like"/>
</dbReference>
<dbReference type="Proteomes" id="UP000555564">
    <property type="component" value="Unassembled WGS sequence"/>
</dbReference>
<dbReference type="AlphaFoldDB" id="A0A7X0M7F6"/>
<gene>
    <name evidence="3" type="ORF">BJ992_002222</name>
</gene>
<evidence type="ECO:0000256" key="2">
    <source>
        <dbReference type="ARBA" id="ARBA00022649"/>
    </source>
</evidence>
<dbReference type="InterPro" id="IPR011067">
    <property type="entry name" value="Plasmid_toxin/cell-grow_inhib"/>
</dbReference>
<keyword evidence="3" id="KW-0540">Nuclease</keyword>
<evidence type="ECO:0000313" key="3">
    <source>
        <dbReference type="EMBL" id="MBB6472791.1"/>
    </source>
</evidence>
<evidence type="ECO:0000313" key="4">
    <source>
        <dbReference type="Proteomes" id="UP000555564"/>
    </source>
</evidence>
<proteinExistence type="inferred from homology"/>
<sequence length="99" mass="10952">MSPGDVWIVKHPVYGSEQVVLLSGALYNRQARVVFAAPVRTLVDSQGYSVPLSRGGYAAIDSMRMLAREDLIEQAGRLEEMDVTQIKIVLSVIFDLDID</sequence>
<organism evidence="3 4">
    <name type="scientific">Sphaerisporangium rubeum</name>
    <dbReference type="NCBI Taxonomy" id="321317"/>
    <lineage>
        <taxon>Bacteria</taxon>
        <taxon>Bacillati</taxon>
        <taxon>Actinomycetota</taxon>
        <taxon>Actinomycetes</taxon>
        <taxon>Streptosporangiales</taxon>
        <taxon>Streptosporangiaceae</taxon>
        <taxon>Sphaerisporangium</taxon>
    </lineage>
</organism>
<keyword evidence="3" id="KW-0378">Hydrolase</keyword>
<dbReference type="RefSeq" id="WP_184980126.1">
    <property type="nucleotide sequence ID" value="NZ_BAAALO010000049.1"/>
</dbReference>
<comment type="similarity">
    <text evidence="1">Belongs to the PemK/MazF family.</text>
</comment>
<dbReference type="GO" id="GO:0004519">
    <property type="term" value="F:endonuclease activity"/>
    <property type="evidence" value="ECO:0007669"/>
    <property type="project" value="UniProtKB-KW"/>
</dbReference>
<protein>
    <submittedName>
        <fullName evidence="3">mRNA-degrading endonuclease toxin of MazEF toxin-antitoxin module</fullName>
    </submittedName>
</protein>
<name>A0A7X0M7F6_9ACTN</name>